<evidence type="ECO:0000256" key="7">
    <source>
        <dbReference type="ARBA" id="ARBA00023242"/>
    </source>
</evidence>
<keyword evidence="6" id="KW-0378">Hydrolase</keyword>
<gene>
    <name evidence="10" type="ORF">Dsin_018488</name>
</gene>
<dbReference type="PANTHER" id="PTHR22930:SF293">
    <property type="entry name" value="PROTEIN ALP1-LIKE"/>
    <property type="match status" value="1"/>
</dbReference>
<protein>
    <recommendedName>
        <fullName evidence="12">DDE Tnp4 domain-containing protein</fullName>
    </recommendedName>
</protein>
<keyword evidence="5" id="KW-0479">Metal-binding</keyword>
<evidence type="ECO:0000259" key="9">
    <source>
        <dbReference type="Pfam" id="PF26138"/>
    </source>
</evidence>
<dbReference type="GO" id="GO:0016787">
    <property type="term" value="F:hydrolase activity"/>
    <property type="evidence" value="ECO:0007669"/>
    <property type="project" value="UniProtKB-KW"/>
</dbReference>
<keyword evidence="11" id="KW-1185">Reference proteome</keyword>
<evidence type="ECO:0000256" key="2">
    <source>
        <dbReference type="ARBA" id="ARBA00004123"/>
    </source>
</evidence>
<keyword evidence="7" id="KW-0539">Nucleus</keyword>
<keyword evidence="4" id="KW-0540">Nuclease</keyword>
<dbReference type="Proteomes" id="UP001281410">
    <property type="component" value="Unassembled WGS sequence"/>
</dbReference>
<evidence type="ECO:0008006" key="12">
    <source>
        <dbReference type="Google" id="ProtNLM"/>
    </source>
</evidence>
<comment type="cofactor">
    <cofactor evidence="1">
        <name>a divalent metal cation</name>
        <dbReference type="ChEBI" id="CHEBI:60240"/>
    </cofactor>
</comment>
<evidence type="ECO:0000259" key="8">
    <source>
        <dbReference type="Pfam" id="PF13359"/>
    </source>
</evidence>
<dbReference type="Pfam" id="PF13359">
    <property type="entry name" value="DDE_Tnp_4"/>
    <property type="match status" value="1"/>
</dbReference>
<dbReference type="InterPro" id="IPR045249">
    <property type="entry name" value="HARBI1-like"/>
</dbReference>
<evidence type="ECO:0000256" key="4">
    <source>
        <dbReference type="ARBA" id="ARBA00022722"/>
    </source>
</evidence>
<dbReference type="InterPro" id="IPR058353">
    <property type="entry name" value="DUF8040"/>
</dbReference>
<name>A0AAE0A600_9ROSI</name>
<evidence type="ECO:0000256" key="5">
    <source>
        <dbReference type="ARBA" id="ARBA00022723"/>
    </source>
</evidence>
<evidence type="ECO:0000256" key="6">
    <source>
        <dbReference type="ARBA" id="ARBA00022801"/>
    </source>
</evidence>
<dbReference type="InterPro" id="IPR027806">
    <property type="entry name" value="HARBI1_dom"/>
</dbReference>
<dbReference type="PANTHER" id="PTHR22930">
    <property type="match status" value="1"/>
</dbReference>
<feature type="domain" description="DDE Tnp4" evidence="8">
    <location>
        <begin position="182"/>
        <end position="340"/>
    </location>
</feature>
<reference evidence="10" key="1">
    <citation type="journal article" date="2023" name="Plant J.">
        <title>Genome sequences and population genomics provide insights into the demographic history, inbreeding, and mutation load of two 'living fossil' tree species of Dipteronia.</title>
        <authorList>
            <person name="Feng Y."/>
            <person name="Comes H.P."/>
            <person name="Chen J."/>
            <person name="Zhu S."/>
            <person name="Lu R."/>
            <person name="Zhang X."/>
            <person name="Li P."/>
            <person name="Qiu J."/>
            <person name="Olsen K.M."/>
            <person name="Qiu Y."/>
        </authorList>
    </citation>
    <scope>NUCLEOTIDE SEQUENCE</scope>
    <source>
        <strain evidence="10">NBL</strain>
    </source>
</reference>
<evidence type="ECO:0000313" key="10">
    <source>
        <dbReference type="EMBL" id="KAK3204442.1"/>
    </source>
</evidence>
<feature type="domain" description="DUF8040" evidence="9">
    <location>
        <begin position="67"/>
        <end position="150"/>
    </location>
</feature>
<proteinExistence type="inferred from homology"/>
<dbReference type="EMBL" id="JANJYJ010000006">
    <property type="protein sequence ID" value="KAK3204442.1"/>
    <property type="molecule type" value="Genomic_DNA"/>
</dbReference>
<comment type="similarity">
    <text evidence="3">Belongs to the HARBI1 family.</text>
</comment>
<dbReference type="GO" id="GO:0046872">
    <property type="term" value="F:metal ion binding"/>
    <property type="evidence" value="ECO:0007669"/>
    <property type="project" value="UniProtKB-KW"/>
</dbReference>
<organism evidence="10 11">
    <name type="scientific">Dipteronia sinensis</name>
    <dbReference type="NCBI Taxonomy" id="43782"/>
    <lineage>
        <taxon>Eukaryota</taxon>
        <taxon>Viridiplantae</taxon>
        <taxon>Streptophyta</taxon>
        <taxon>Embryophyta</taxon>
        <taxon>Tracheophyta</taxon>
        <taxon>Spermatophyta</taxon>
        <taxon>Magnoliopsida</taxon>
        <taxon>eudicotyledons</taxon>
        <taxon>Gunneridae</taxon>
        <taxon>Pentapetalae</taxon>
        <taxon>rosids</taxon>
        <taxon>malvids</taxon>
        <taxon>Sapindales</taxon>
        <taxon>Sapindaceae</taxon>
        <taxon>Hippocastanoideae</taxon>
        <taxon>Acereae</taxon>
        <taxon>Dipteronia</taxon>
    </lineage>
</organism>
<comment type="subcellular location">
    <subcellularLocation>
        <location evidence="2">Nucleus</location>
    </subcellularLocation>
</comment>
<comment type="caution">
    <text evidence="10">The sequence shown here is derived from an EMBL/GenBank/DDBJ whole genome shotgun (WGS) entry which is preliminary data.</text>
</comment>
<sequence>MARLHLVAKKRIVGNLIQYMEILNEMRMLFIFLICIIMSRRRLSKMKSYGETSVHRHHIRQLNYHRMIHESDLACIESIRMDRRTFSILSHHLRTVGGLKGTKNMDVEEMVAIFLHIISHDVKNRIMRRQFARSGETVSRQFNVVLNAILCLHELLLKKPEPVLGDSIDSRWKWFKNCLGALDGTYIKVNVLASDRPRYRTRKNEIATNVLGVVSPDMQFIYLLSGWKGSAADSRVLRDAISRTNGFKVPQGYYYLCDAGYPNGEGFLTPYRGQRYHLNDWTLPPNTPQEFFNMKHSSARNVIERAFGLLKGRWAILRGRSYYPVKIQCRIILACCLLHNLIRREMPVDPLEHAILEDNDSDNEDEDMNSDFYTHIETSNAWTTWRDNLAREMFEKWLGNRHS</sequence>
<evidence type="ECO:0000256" key="1">
    <source>
        <dbReference type="ARBA" id="ARBA00001968"/>
    </source>
</evidence>
<accession>A0AAE0A600</accession>
<dbReference type="GO" id="GO:0004518">
    <property type="term" value="F:nuclease activity"/>
    <property type="evidence" value="ECO:0007669"/>
    <property type="project" value="UniProtKB-KW"/>
</dbReference>
<dbReference type="GO" id="GO:0005634">
    <property type="term" value="C:nucleus"/>
    <property type="evidence" value="ECO:0007669"/>
    <property type="project" value="UniProtKB-SubCell"/>
</dbReference>
<dbReference type="Pfam" id="PF26138">
    <property type="entry name" value="DUF8040"/>
    <property type="match status" value="1"/>
</dbReference>
<evidence type="ECO:0000313" key="11">
    <source>
        <dbReference type="Proteomes" id="UP001281410"/>
    </source>
</evidence>
<evidence type="ECO:0000256" key="3">
    <source>
        <dbReference type="ARBA" id="ARBA00006958"/>
    </source>
</evidence>
<dbReference type="AlphaFoldDB" id="A0AAE0A600"/>